<evidence type="ECO:0000313" key="2">
    <source>
        <dbReference type="Proteomes" id="UP001318120"/>
    </source>
</evidence>
<proteinExistence type="predicted"/>
<dbReference type="GeneID" id="93112562"/>
<dbReference type="Proteomes" id="UP001318120">
    <property type="component" value="Chromosome"/>
</dbReference>
<sequence>MSLKDKRREIKKFLRSKFLFLKLKLKILLGYKLRVCFFVQETQKWNAQSLYDKMAKSNIFEPFILVSPMLDENSNRNSYKDCIKFFQNNCDCVELGYDDNIKSYIDIKKFKPDIVFFQQPWQLHNKQNPKHVSKFAFIYYFSYAICDSPNFIKMNYNNFFVLLKKYFIFNQAEVDEIKNFYKARNLAIVGHPKLDIYDNYSQNNSPKNTIIFAPHHSLHENSLYYSTFDWSGKYMLEWAKSHLEFKYIFKPHPWLKFRLIQTKRMTEEEVENYYQEWAKIGECCDDGDYFDIFMNSKCLITDCGSFLSEYLPTKQPVIHLRNKKAINYSATNRLIMQRYYKAYNAAELEKLLDEVLIQNNDYKKLERLEILEALNIQTNASTKIINEIKKDLNIFEY</sequence>
<accession>A0ABZ2E804</accession>
<name>A0ABZ2E804_9BACT</name>
<gene>
    <name evidence="1" type="ORF">CVIC9261_00590</name>
</gene>
<reference evidence="1 2" key="1">
    <citation type="journal article" date="2017" name="Genome Biol. Evol.">
        <title>Comparative Genomic Analysis Identifies a Campylobacter Clade Deficient in Selenium Metabolism.</title>
        <authorList>
            <person name="Miller W.G."/>
            <person name="Yee E."/>
            <person name="Lopes B.S."/>
            <person name="Chapman M.H."/>
            <person name="Huynh S."/>
            <person name="Bono J.L."/>
            <person name="Parker C.T."/>
            <person name="Strachan N.J.C."/>
            <person name="Forbes K.J."/>
        </authorList>
    </citation>
    <scope>NUCLEOTIDE SEQUENCE [LARGE SCALE GENOMIC DNA]</scope>
    <source>
        <strain evidence="1 2">RM9261</strain>
    </source>
</reference>
<keyword evidence="2" id="KW-1185">Reference proteome</keyword>
<dbReference type="InterPro" id="IPR007554">
    <property type="entry name" value="Glycerophosphate_synth"/>
</dbReference>
<dbReference type="RefSeq" id="WP_086303114.1">
    <property type="nucleotide sequence ID" value="NZ_CP144916.1"/>
</dbReference>
<dbReference type="EMBL" id="CP144916">
    <property type="protein sequence ID" value="WWC41867.1"/>
    <property type="molecule type" value="Genomic_DNA"/>
</dbReference>
<dbReference type="InterPro" id="IPR043148">
    <property type="entry name" value="TagF_C"/>
</dbReference>
<dbReference type="Pfam" id="PF04464">
    <property type="entry name" value="Glyphos_transf"/>
    <property type="match status" value="1"/>
</dbReference>
<protein>
    <submittedName>
        <fullName evidence="1">CDP-glycerol glycerophosphotransferase family protein</fullName>
    </submittedName>
</protein>
<evidence type="ECO:0000313" key="1">
    <source>
        <dbReference type="EMBL" id="WWC41867.1"/>
    </source>
</evidence>
<dbReference type="Gene3D" id="3.40.50.12580">
    <property type="match status" value="1"/>
</dbReference>
<dbReference type="SUPFAM" id="SSF53756">
    <property type="entry name" value="UDP-Glycosyltransferase/glycogen phosphorylase"/>
    <property type="match status" value="1"/>
</dbReference>
<organism evidence="1 2">
    <name type="scientific">Campylobacter vicugnae</name>
    <dbReference type="NCBI Taxonomy" id="1660076"/>
    <lineage>
        <taxon>Bacteria</taxon>
        <taxon>Pseudomonadati</taxon>
        <taxon>Campylobacterota</taxon>
        <taxon>Epsilonproteobacteria</taxon>
        <taxon>Campylobacterales</taxon>
        <taxon>Campylobacteraceae</taxon>
        <taxon>Campylobacter</taxon>
    </lineage>
</organism>